<evidence type="ECO:0000256" key="1">
    <source>
        <dbReference type="ARBA" id="ARBA00004571"/>
    </source>
</evidence>
<dbReference type="GO" id="GO:0009279">
    <property type="term" value="C:cell outer membrane"/>
    <property type="evidence" value="ECO:0007669"/>
    <property type="project" value="UniProtKB-SubCell"/>
</dbReference>
<accession>A0A9D9DBU9</accession>
<evidence type="ECO:0000259" key="7">
    <source>
        <dbReference type="Pfam" id="PF13505"/>
    </source>
</evidence>
<name>A0A9D9DBU9_9PROT</name>
<feature type="domain" description="Outer membrane protein beta-barrel" evidence="7">
    <location>
        <begin position="48"/>
        <end position="212"/>
    </location>
</feature>
<evidence type="ECO:0000256" key="2">
    <source>
        <dbReference type="ARBA" id="ARBA00022452"/>
    </source>
</evidence>
<dbReference type="Pfam" id="PF13505">
    <property type="entry name" value="OMP_b-brl"/>
    <property type="match status" value="1"/>
</dbReference>
<comment type="caution">
    <text evidence="8">The sequence shown here is derived from an EMBL/GenBank/DDBJ whole genome shotgun (WGS) entry which is preliminary data.</text>
</comment>
<dbReference type="InterPro" id="IPR011250">
    <property type="entry name" value="OMP/PagP_B-barrel"/>
</dbReference>
<feature type="chain" id="PRO_5039446302" evidence="6">
    <location>
        <begin position="20"/>
        <end position="237"/>
    </location>
</feature>
<reference evidence="8" key="2">
    <citation type="journal article" date="2021" name="PeerJ">
        <title>Extensive microbial diversity within the chicken gut microbiome revealed by metagenomics and culture.</title>
        <authorList>
            <person name="Gilroy R."/>
            <person name="Ravi A."/>
            <person name="Getino M."/>
            <person name="Pursley I."/>
            <person name="Horton D.L."/>
            <person name="Alikhan N.F."/>
            <person name="Baker D."/>
            <person name="Gharbi K."/>
            <person name="Hall N."/>
            <person name="Watson M."/>
            <person name="Adriaenssens E.M."/>
            <person name="Foster-Nyarko E."/>
            <person name="Jarju S."/>
            <person name="Secka A."/>
            <person name="Antonio M."/>
            <person name="Oren A."/>
            <person name="Chaudhuri R.R."/>
            <person name="La Ragione R."/>
            <person name="Hildebrand F."/>
            <person name="Pallen M.J."/>
        </authorList>
    </citation>
    <scope>NUCLEOTIDE SEQUENCE</scope>
    <source>
        <strain evidence="8">8207</strain>
    </source>
</reference>
<keyword evidence="3" id="KW-0812">Transmembrane</keyword>
<dbReference type="Gene3D" id="2.40.160.20">
    <property type="match status" value="1"/>
</dbReference>
<feature type="signal peptide" evidence="6">
    <location>
        <begin position="1"/>
        <end position="19"/>
    </location>
</feature>
<gene>
    <name evidence="8" type="ORF">IAC69_00055</name>
</gene>
<keyword evidence="5" id="KW-0472">Membrane</keyword>
<protein>
    <submittedName>
        <fullName evidence="8">Porin family protein</fullName>
    </submittedName>
</protein>
<dbReference type="EMBL" id="JADINC010000001">
    <property type="protein sequence ID" value="MBO8424862.1"/>
    <property type="molecule type" value="Genomic_DNA"/>
</dbReference>
<feature type="non-terminal residue" evidence="8">
    <location>
        <position position="237"/>
    </location>
</feature>
<evidence type="ECO:0000256" key="6">
    <source>
        <dbReference type="SAM" id="SignalP"/>
    </source>
</evidence>
<reference evidence="8" key="1">
    <citation type="submission" date="2020-10" db="EMBL/GenBank/DDBJ databases">
        <authorList>
            <person name="Gilroy R."/>
        </authorList>
    </citation>
    <scope>NUCLEOTIDE SEQUENCE</scope>
    <source>
        <strain evidence="8">8207</strain>
    </source>
</reference>
<organism evidence="8 9">
    <name type="scientific">Candidatus Enterousia avistercoris</name>
    <dbReference type="NCBI Taxonomy" id="2840788"/>
    <lineage>
        <taxon>Bacteria</taxon>
        <taxon>Pseudomonadati</taxon>
        <taxon>Pseudomonadota</taxon>
        <taxon>Alphaproteobacteria</taxon>
        <taxon>Candidatus Enterousia</taxon>
    </lineage>
</organism>
<dbReference type="Proteomes" id="UP000823630">
    <property type="component" value="Unassembled WGS sequence"/>
</dbReference>
<dbReference type="InterPro" id="IPR027385">
    <property type="entry name" value="Beta-barrel_OMP"/>
</dbReference>
<dbReference type="PANTHER" id="PTHR35892">
    <property type="entry name" value="OUTER MEMBRANE PROTEIN PAGN-RELATED"/>
    <property type="match status" value="1"/>
</dbReference>
<dbReference type="AlphaFoldDB" id="A0A9D9DBU9"/>
<evidence type="ECO:0000256" key="3">
    <source>
        <dbReference type="ARBA" id="ARBA00022692"/>
    </source>
</evidence>
<keyword evidence="2" id="KW-1134">Transmembrane beta strand</keyword>
<dbReference type="SUPFAM" id="SSF56925">
    <property type="entry name" value="OMPA-like"/>
    <property type="match status" value="1"/>
</dbReference>
<comment type="subcellular location">
    <subcellularLocation>
        <location evidence="1">Cell outer membrane</location>
        <topology evidence="1">Multi-pass membrane protein</topology>
    </subcellularLocation>
</comment>
<keyword evidence="4 6" id="KW-0732">Signal</keyword>
<proteinExistence type="predicted"/>
<evidence type="ECO:0000313" key="8">
    <source>
        <dbReference type="EMBL" id="MBO8424862.1"/>
    </source>
</evidence>
<dbReference type="InterPro" id="IPR051723">
    <property type="entry name" value="Bact_OM_Invasion-Related"/>
</dbReference>
<evidence type="ECO:0000256" key="5">
    <source>
        <dbReference type="ARBA" id="ARBA00023136"/>
    </source>
</evidence>
<evidence type="ECO:0000256" key="4">
    <source>
        <dbReference type="ARBA" id="ARBA00022729"/>
    </source>
</evidence>
<evidence type="ECO:0000313" key="9">
    <source>
        <dbReference type="Proteomes" id="UP000823630"/>
    </source>
</evidence>
<dbReference type="PANTHER" id="PTHR35892:SF2">
    <property type="entry name" value="OUTER MEMBRANE PROTEIN PAGN"/>
    <property type="match status" value="1"/>
</dbReference>
<sequence length="237" mass="26482">MKKYLFLIPAIFACAPVIANDMNPYFKLMLTGSVVNNDLNVVGDYSFGGVTHYINTMSDDTHSDFAFGVNTGFGVKTDLPCGGALRMDLTFDWTADATDNNDFDFAVKTPYTHNFESTTSMYDIMLNMYYDFTNRSPFTPFIMAGLGYGHMKIETLTTGTIKSPGDLNIATDVKSDNFIWNIGAGVSYRMSDNISIDLMYRYTDYQDTNKNMSLMVPGLGAPMMVDADFDVSKHEFM</sequence>